<dbReference type="GO" id="GO:0005634">
    <property type="term" value="C:nucleus"/>
    <property type="evidence" value="ECO:0007669"/>
    <property type="project" value="UniProtKB-SubCell"/>
</dbReference>
<dbReference type="EC" id="5.2.1.8" evidence="10"/>
<dbReference type="InterPro" id="IPR004327">
    <property type="entry name" value="Phstyr_phstse_ac"/>
</dbReference>
<comment type="similarity">
    <text evidence="4 10">Belongs to the PTPA-type PPIase family.</text>
</comment>
<evidence type="ECO:0000256" key="8">
    <source>
        <dbReference type="ARBA" id="ARBA00023242"/>
    </source>
</evidence>
<dbReference type="GO" id="GO:0008160">
    <property type="term" value="F:protein tyrosine phosphatase activator activity"/>
    <property type="evidence" value="ECO:0007669"/>
    <property type="project" value="TreeGrafter"/>
</dbReference>
<dbReference type="GeneID" id="54587405"/>
<keyword evidence="13" id="KW-1185">Reference proteome</keyword>
<dbReference type="GO" id="GO:0005737">
    <property type="term" value="C:cytoplasm"/>
    <property type="evidence" value="ECO:0007669"/>
    <property type="project" value="UniProtKB-SubCell"/>
</dbReference>
<evidence type="ECO:0000313" key="13">
    <source>
        <dbReference type="Proteomes" id="UP000800094"/>
    </source>
</evidence>
<comment type="subcellular location">
    <subcellularLocation>
        <location evidence="3 10">Cytoplasm</location>
    </subcellularLocation>
    <subcellularLocation>
        <location evidence="2">Nucleus</location>
    </subcellularLocation>
</comment>
<evidence type="ECO:0000256" key="11">
    <source>
        <dbReference type="SAM" id="MobiDB-lite"/>
    </source>
</evidence>
<dbReference type="CDD" id="cd04087">
    <property type="entry name" value="PTPA"/>
    <property type="match status" value="1"/>
</dbReference>
<dbReference type="Gene3D" id="1.20.120.1150">
    <property type="match status" value="1"/>
</dbReference>
<dbReference type="InterPro" id="IPR037218">
    <property type="entry name" value="PTPA_sf"/>
</dbReference>
<evidence type="ECO:0000313" key="12">
    <source>
        <dbReference type="EMBL" id="KAF2242209.1"/>
    </source>
</evidence>
<evidence type="ECO:0000256" key="2">
    <source>
        <dbReference type="ARBA" id="ARBA00004123"/>
    </source>
</evidence>
<evidence type="ECO:0000256" key="9">
    <source>
        <dbReference type="ARBA" id="ARBA00025287"/>
    </source>
</evidence>
<feature type="compositionally biased region" description="Polar residues" evidence="11">
    <location>
        <begin position="368"/>
        <end position="379"/>
    </location>
</feature>
<feature type="region of interest" description="Disordered" evidence="11">
    <location>
        <begin position="368"/>
        <end position="495"/>
    </location>
</feature>
<keyword evidence="7 10" id="KW-0413">Isomerase</keyword>
<keyword evidence="5 10" id="KW-0963">Cytoplasm</keyword>
<dbReference type="Proteomes" id="UP000800094">
    <property type="component" value="Unassembled WGS sequence"/>
</dbReference>
<dbReference type="Pfam" id="PF03095">
    <property type="entry name" value="PTPA"/>
    <property type="match status" value="1"/>
</dbReference>
<reference evidence="12" key="1">
    <citation type="journal article" date="2020" name="Stud. Mycol.">
        <title>101 Dothideomycetes genomes: a test case for predicting lifestyles and emergence of pathogens.</title>
        <authorList>
            <person name="Haridas S."/>
            <person name="Albert R."/>
            <person name="Binder M."/>
            <person name="Bloem J."/>
            <person name="Labutti K."/>
            <person name="Salamov A."/>
            <person name="Andreopoulos B."/>
            <person name="Baker S."/>
            <person name="Barry K."/>
            <person name="Bills G."/>
            <person name="Bluhm B."/>
            <person name="Cannon C."/>
            <person name="Castanera R."/>
            <person name="Culley D."/>
            <person name="Daum C."/>
            <person name="Ezra D."/>
            <person name="Gonzalez J."/>
            <person name="Henrissat B."/>
            <person name="Kuo A."/>
            <person name="Liang C."/>
            <person name="Lipzen A."/>
            <person name="Lutzoni F."/>
            <person name="Magnuson J."/>
            <person name="Mondo S."/>
            <person name="Nolan M."/>
            <person name="Ohm R."/>
            <person name="Pangilinan J."/>
            <person name="Park H.-J."/>
            <person name="Ramirez L."/>
            <person name="Alfaro M."/>
            <person name="Sun H."/>
            <person name="Tritt A."/>
            <person name="Yoshinaga Y."/>
            <person name="Zwiers L.-H."/>
            <person name="Turgeon B."/>
            <person name="Goodwin S."/>
            <person name="Spatafora J."/>
            <person name="Crous P."/>
            <person name="Grigoriev I."/>
        </authorList>
    </citation>
    <scope>NUCLEOTIDE SEQUENCE</scope>
    <source>
        <strain evidence="12">CBS 122368</strain>
    </source>
</reference>
<dbReference type="PANTHER" id="PTHR10012:SF3">
    <property type="entry name" value="SERINE_THREONINE-PROTEIN PHOSPHATASE 2A ACTIVATOR 1"/>
    <property type="match status" value="1"/>
</dbReference>
<name>A0A6A6HWB4_9PLEO</name>
<organism evidence="12 13">
    <name type="scientific">Trematosphaeria pertusa</name>
    <dbReference type="NCBI Taxonomy" id="390896"/>
    <lineage>
        <taxon>Eukaryota</taxon>
        <taxon>Fungi</taxon>
        <taxon>Dikarya</taxon>
        <taxon>Ascomycota</taxon>
        <taxon>Pezizomycotina</taxon>
        <taxon>Dothideomycetes</taxon>
        <taxon>Pleosporomycetidae</taxon>
        <taxon>Pleosporales</taxon>
        <taxon>Massarineae</taxon>
        <taxon>Trematosphaeriaceae</taxon>
        <taxon>Trematosphaeria</taxon>
    </lineage>
</organism>
<comment type="catalytic activity">
    <reaction evidence="1 10">
        <text>[protein]-peptidylproline (omega=180) = [protein]-peptidylproline (omega=0)</text>
        <dbReference type="Rhea" id="RHEA:16237"/>
        <dbReference type="Rhea" id="RHEA-COMP:10747"/>
        <dbReference type="Rhea" id="RHEA-COMP:10748"/>
        <dbReference type="ChEBI" id="CHEBI:83833"/>
        <dbReference type="ChEBI" id="CHEBI:83834"/>
        <dbReference type="EC" id="5.2.1.8"/>
    </reaction>
</comment>
<dbReference type="AlphaFoldDB" id="A0A6A6HWB4"/>
<dbReference type="RefSeq" id="XP_033677213.1">
    <property type="nucleotide sequence ID" value="XM_033834075.1"/>
</dbReference>
<evidence type="ECO:0000256" key="6">
    <source>
        <dbReference type="ARBA" id="ARBA00023110"/>
    </source>
</evidence>
<protein>
    <recommendedName>
        <fullName evidence="10">Serine/threonine-protein phosphatase 2A activator</fullName>
        <ecNumber evidence="10">5.2.1.8</ecNumber>
    </recommendedName>
    <alternativeName>
        <fullName evidence="10">Phosphotyrosyl phosphatase activator</fullName>
    </alternativeName>
</protein>
<evidence type="ECO:0000256" key="4">
    <source>
        <dbReference type="ARBA" id="ARBA00011019"/>
    </source>
</evidence>
<accession>A0A6A6HWB4</accession>
<keyword evidence="8" id="KW-0539">Nucleus</keyword>
<keyword evidence="6 10" id="KW-0697">Rotamase</keyword>
<dbReference type="GO" id="GO:0003755">
    <property type="term" value="F:peptidyl-prolyl cis-trans isomerase activity"/>
    <property type="evidence" value="ECO:0007669"/>
    <property type="project" value="UniProtKB-KW"/>
</dbReference>
<dbReference type="PANTHER" id="PTHR10012">
    <property type="entry name" value="SERINE/THREONINE-PROTEIN PHOSPHATASE 2A REGULATORY SUBUNIT B"/>
    <property type="match status" value="1"/>
</dbReference>
<evidence type="ECO:0000256" key="3">
    <source>
        <dbReference type="ARBA" id="ARBA00004496"/>
    </source>
</evidence>
<evidence type="ECO:0000256" key="10">
    <source>
        <dbReference type="RuleBase" id="RU361210"/>
    </source>
</evidence>
<dbReference type="EMBL" id="ML987208">
    <property type="protein sequence ID" value="KAF2242209.1"/>
    <property type="molecule type" value="Genomic_DNA"/>
</dbReference>
<evidence type="ECO:0000256" key="7">
    <source>
        <dbReference type="ARBA" id="ARBA00023235"/>
    </source>
</evidence>
<sequence>MADSDSPSHTLRALDRNIDHSFILPVKRINDGDDVSFFLASNAYADIMTFIFQLNVSMLPRRVKNEQQKSEVAKEWTLQDPDVSYPPVVQNLAKLLETLGAIIDEAPPDPGPRRFGNISFRKWYDLVKERVPDLMDQYLPSDILTSASTGEVSAKAELEAYLTGSFGSAQRLDYGTGHELSFIAFLGGLWKLGAFPESVDGSQERAIVLGVIEPYLQLIRRLILTYTLEPAGSHGVWGLDDHSFLPYVFGSAQFSPAISSPSGIAAEGSLPDAPNPADVAKANVVQRERKRNMYFSAIGFIYDVKKGPFWEHSPILFDISGVKAGWAKINKGMLKMYNAEVLSKFPVVQHFPFGSLFAWERDPAAKQIQASVHTTSQPKTIVPSSRPQPPPRDPLAEMGTQSTRAPFAPGGMPPMSGTAAPWASSRVPSRPSVPVPSGPNQPTGAPWASTTPLPPPSGETTTAPWARPGGTVAPTTAQGPAPSTRAPWADKKPQS</sequence>
<proteinExistence type="inferred from homology"/>
<feature type="compositionally biased region" description="Low complexity" evidence="11">
    <location>
        <begin position="419"/>
        <end position="430"/>
    </location>
</feature>
<gene>
    <name evidence="12" type="ORF">BU26DRAFT_570896</name>
</gene>
<evidence type="ECO:0000256" key="1">
    <source>
        <dbReference type="ARBA" id="ARBA00000971"/>
    </source>
</evidence>
<dbReference type="OrthoDB" id="16120at2759"/>
<dbReference type="GO" id="GO:0007052">
    <property type="term" value="P:mitotic spindle organization"/>
    <property type="evidence" value="ECO:0007669"/>
    <property type="project" value="TreeGrafter"/>
</dbReference>
<evidence type="ECO:0000256" key="5">
    <source>
        <dbReference type="ARBA" id="ARBA00022490"/>
    </source>
</evidence>
<dbReference type="GO" id="GO:0000159">
    <property type="term" value="C:protein phosphatase type 2A complex"/>
    <property type="evidence" value="ECO:0007669"/>
    <property type="project" value="TreeGrafter"/>
</dbReference>
<comment type="function">
    <text evidence="9">PPIases accelerate the folding of proteins. It catalyzes the cis-trans isomerization of proline imidic peptide bonds in oligopeptides. Acts as a regulatory subunit for PP2A-like phosphatases modulating their activity or substrate specificity, probably by inducing a conformational change in the catalytic subunit, a direct target of the PPIase. Can reactivate inactive phosphatase PP2A-phosphatase methylesterase complexes (PP2Ai) in presence of ATP and Mg(2+) by dissociating the inactive form from the complex.</text>
</comment>
<dbReference type="InterPro" id="IPR043170">
    <property type="entry name" value="PTPA_C_lid"/>
</dbReference>
<dbReference type="SUPFAM" id="SSF140984">
    <property type="entry name" value="PTPA-like"/>
    <property type="match status" value="1"/>
</dbReference>
<feature type="compositionally biased region" description="Polar residues" evidence="11">
    <location>
        <begin position="440"/>
        <end position="451"/>
    </location>
</feature>
<dbReference type="FunFam" id="1.20.120.1150:FF:000003">
    <property type="entry name" value="Serine/threonine-protein phosphatase 2A activator"/>
    <property type="match status" value="1"/>
</dbReference>